<dbReference type="Proteomes" id="UP000324222">
    <property type="component" value="Unassembled WGS sequence"/>
</dbReference>
<comment type="caution">
    <text evidence="2">The sequence shown here is derived from an EMBL/GenBank/DDBJ whole genome shotgun (WGS) entry which is preliminary data.</text>
</comment>
<organism evidence="2 3">
    <name type="scientific">Portunus trituberculatus</name>
    <name type="common">Swimming crab</name>
    <name type="synonym">Neptunus trituberculatus</name>
    <dbReference type="NCBI Taxonomy" id="210409"/>
    <lineage>
        <taxon>Eukaryota</taxon>
        <taxon>Metazoa</taxon>
        <taxon>Ecdysozoa</taxon>
        <taxon>Arthropoda</taxon>
        <taxon>Crustacea</taxon>
        <taxon>Multicrustacea</taxon>
        <taxon>Malacostraca</taxon>
        <taxon>Eumalacostraca</taxon>
        <taxon>Eucarida</taxon>
        <taxon>Decapoda</taxon>
        <taxon>Pleocyemata</taxon>
        <taxon>Brachyura</taxon>
        <taxon>Eubrachyura</taxon>
        <taxon>Portunoidea</taxon>
        <taxon>Portunidae</taxon>
        <taxon>Portuninae</taxon>
        <taxon>Portunus</taxon>
    </lineage>
</organism>
<gene>
    <name evidence="2" type="ORF">E2C01_076280</name>
</gene>
<dbReference type="EMBL" id="VSRR010057571">
    <property type="protein sequence ID" value="MPC81652.1"/>
    <property type="molecule type" value="Genomic_DNA"/>
</dbReference>
<sequence>MPAAARVKQPDRSSRDSRRGPAGYRTETKSHEYLVLITAVMGDCFWNIQAMCALKKPSPARPKLHFPLAARSSAIANSRKDISCAV</sequence>
<evidence type="ECO:0000313" key="2">
    <source>
        <dbReference type="EMBL" id="MPC81652.1"/>
    </source>
</evidence>
<feature type="region of interest" description="Disordered" evidence="1">
    <location>
        <begin position="1"/>
        <end position="25"/>
    </location>
</feature>
<evidence type="ECO:0000256" key="1">
    <source>
        <dbReference type="SAM" id="MobiDB-lite"/>
    </source>
</evidence>
<accession>A0A5B7ICV4</accession>
<protein>
    <submittedName>
        <fullName evidence="2">Uncharacterized protein</fullName>
    </submittedName>
</protein>
<evidence type="ECO:0000313" key="3">
    <source>
        <dbReference type="Proteomes" id="UP000324222"/>
    </source>
</evidence>
<keyword evidence="3" id="KW-1185">Reference proteome</keyword>
<name>A0A5B7ICV4_PORTR</name>
<reference evidence="2 3" key="1">
    <citation type="submission" date="2019-05" db="EMBL/GenBank/DDBJ databases">
        <title>Another draft genome of Portunus trituberculatus and its Hox gene families provides insights of decapod evolution.</title>
        <authorList>
            <person name="Jeong J.-H."/>
            <person name="Song I."/>
            <person name="Kim S."/>
            <person name="Choi T."/>
            <person name="Kim D."/>
            <person name="Ryu S."/>
            <person name="Kim W."/>
        </authorList>
    </citation>
    <scope>NUCLEOTIDE SEQUENCE [LARGE SCALE GENOMIC DNA]</scope>
    <source>
        <tissue evidence="2">Muscle</tissue>
    </source>
</reference>
<dbReference type="AlphaFoldDB" id="A0A5B7ICV4"/>
<proteinExistence type="predicted"/>
<feature type="compositionally biased region" description="Basic and acidic residues" evidence="1">
    <location>
        <begin position="8"/>
        <end position="19"/>
    </location>
</feature>